<keyword evidence="7" id="KW-0479">Metal-binding</keyword>
<dbReference type="GO" id="GO:0071555">
    <property type="term" value="P:cell wall organization"/>
    <property type="evidence" value="ECO:0007669"/>
    <property type="project" value="TreeGrafter"/>
</dbReference>
<protein>
    <submittedName>
        <fullName evidence="9">Glycosyl transferase family 4</fullName>
    </submittedName>
</protein>
<dbReference type="GO" id="GO:0016780">
    <property type="term" value="F:phosphotransferase activity, for other substituted phosphate groups"/>
    <property type="evidence" value="ECO:0007669"/>
    <property type="project" value="InterPro"/>
</dbReference>
<dbReference type="GO" id="GO:0044038">
    <property type="term" value="P:cell wall macromolecule biosynthetic process"/>
    <property type="evidence" value="ECO:0007669"/>
    <property type="project" value="TreeGrafter"/>
</dbReference>
<evidence type="ECO:0000256" key="3">
    <source>
        <dbReference type="ARBA" id="ARBA00022679"/>
    </source>
</evidence>
<feature type="transmembrane region" description="Helical" evidence="8">
    <location>
        <begin position="64"/>
        <end position="82"/>
    </location>
</feature>
<dbReference type="GO" id="GO:0005886">
    <property type="term" value="C:plasma membrane"/>
    <property type="evidence" value="ECO:0007669"/>
    <property type="project" value="UniProtKB-SubCell"/>
</dbReference>
<keyword evidence="6 8" id="KW-0472">Membrane</keyword>
<feature type="binding site" evidence="7">
    <location>
        <position position="130"/>
    </location>
    <ligand>
        <name>Mg(2+)</name>
        <dbReference type="ChEBI" id="CHEBI:18420"/>
    </ligand>
</feature>
<proteinExistence type="predicted"/>
<name>F4C967_SPHS2</name>
<evidence type="ECO:0000256" key="1">
    <source>
        <dbReference type="ARBA" id="ARBA00004651"/>
    </source>
</evidence>
<accession>F4C967</accession>
<dbReference type="HOGENOM" id="CLU_023982_3_0_10"/>
<dbReference type="EMBL" id="CP002584">
    <property type="protein sequence ID" value="ADZ78394.1"/>
    <property type="molecule type" value="Genomic_DNA"/>
</dbReference>
<evidence type="ECO:0000256" key="2">
    <source>
        <dbReference type="ARBA" id="ARBA00022475"/>
    </source>
</evidence>
<evidence type="ECO:0000256" key="7">
    <source>
        <dbReference type="PIRSR" id="PIRSR600715-1"/>
    </source>
</evidence>
<feature type="transmembrane region" description="Helical" evidence="8">
    <location>
        <begin position="163"/>
        <end position="180"/>
    </location>
</feature>
<comment type="subcellular location">
    <subcellularLocation>
        <location evidence="1">Cell membrane</location>
        <topology evidence="1">Multi-pass membrane protein</topology>
    </subcellularLocation>
</comment>
<dbReference type="eggNOG" id="COG0472">
    <property type="taxonomic scope" value="Bacteria"/>
</dbReference>
<keyword evidence="4 8" id="KW-0812">Transmembrane</keyword>
<evidence type="ECO:0000313" key="9">
    <source>
        <dbReference type="EMBL" id="ADZ78394.1"/>
    </source>
</evidence>
<evidence type="ECO:0000256" key="4">
    <source>
        <dbReference type="ARBA" id="ARBA00022692"/>
    </source>
</evidence>
<evidence type="ECO:0000256" key="5">
    <source>
        <dbReference type="ARBA" id="ARBA00022989"/>
    </source>
</evidence>
<evidence type="ECO:0000256" key="6">
    <source>
        <dbReference type="ARBA" id="ARBA00023136"/>
    </source>
</evidence>
<dbReference type="Pfam" id="PF00953">
    <property type="entry name" value="Glycos_transf_4"/>
    <property type="match status" value="1"/>
</dbReference>
<feature type="transmembrane region" description="Helical" evidence="8">
    <location>
        <begin position="187"/>
        <end position="208"/>
    </location>
</feature>
<dbReference type="AlphaFoldDB" id="F4C967"/>
<feature type="binding site" evidence="7">
    <location>
        <position position="190"/>
    </location>
    <ligand>
        <name>Mg(2+)</name>
        <dbReference type="ChEBI" id="CHEBI:18420"/>
    </ligand>
</feature>
<keyword evidence="2" id="KW-1003">Cell membrane</keyword>
<feature type="transmembrane region" description="Helical" evidence="8">
    <location>
        <begin position="134"/>
        <end position="151"/>
    </location>
</feature>
<dbReference type="InterPro" id="IPR000715">
    <property type="entry name" value="Glycosyl_transferase_4"/>
</dbReference>
<evidence type="ECO:0000256" key="8">
    <source>
        <dbReference type="SAM" id="Phobius"/>
    </source>
</evidence>
<dbReference type="PANTHER" id="PTHR22926:SF3">
    <property type="entry name" value="UNDECAPRENYL-PHOSPHATE ALPHA-N-ACETYLGLUCOSAMINYL 1-PHOSPHATE TRANSFERASE"/>
    <property type="match status" value="1"/>
</dbReference>
<keyword evidence="7" id="KW-0460">Magnesium</keyword>
<gene>
    <name evidence="9" type="ordered locus">Sph21_1832</name>
</gene>
<feature type="transmembrane region" description="Helical" evidence="8">
    <location>
        <begin position="262"/>
        <end position="282"/>
    </location>
</feature>
<dbReference type="PANTHER" id="PTHR22926">
    <property type="entry name" value="PHOSPHO-N-ACETYLMURAMOYL-PENTAPEPTIDE-TRANSFERASE"/>
    <property type="match status" value="1"/>
</dbReference>
<sequence>MSYLLIFGILLLSILIYFRIADHFNIIDKPNHRSSHTQITIRGGGVVFYFAGLCFFCWSGFEYPFFFLGLTLMALISFLDDVFTLSNKVRIGVHLIAVLLLLYQLQWTQLNWLLLPLIAIAIIGIINAYNFMDGINGITAMYSFAVLALLWIVNNDKDFVDERFLYCVALGNLVFTIFNFRQKAKCFAGDVGSVSMAFILIFLLSLVINATGNPIYLLFLSVYGVDTIWTIIRRLYKGENIFEAHRSHLYQYLANEAKINKLFISFSYGFLQVAIGVLVVFFTKFNAFQQTIGSIALILALSMFYWLIKWRLIQKYQL</sequence>
<feature type="transmembrane region" description="Helical" evidence="8">
    <location>
        <begin position="39"/>
        <end position="58"/>
    </location>
</feature>
<dbReference type="OrthoDB" id="9783652at2"/>
<feature type="transmembrane region" description="Helical" evidence="8">
    <location>
        <begin position="112"/>
        <end position="129"/>
    </location>
</feature>
<dbReference type="KEGG" id="shg:Sph21_1832"/>
<organism evidence="9">
    <name type="scientific">Sphingobacterium sp. (strain 21)</name>
    <dbReference type="NCBI Taxonomy" id="743722"/>
    <lineage>
        <taxon>Bacteria</taxon>
        <taxon>Pseudomonadati</taxon>
        <taxon>Bacteroidota</taxon>
        <taxon>Sphingobacteriia</taxon>
        <taxon>Sphingobacteriales</taxon>
        <taxon>Sphingobacteriaceae</taxon>
        <taxon>Sphingobacterium</taxon>
    </lineage>
</organism>
<keyword evidence="5 8" id="KW-1133">Transmembrane helix</keyword>
<dbReference type="GO" id="GO:0009103">
    <property type="term" value="P:lipopolysaccharide biosynthetic process"/>
    <property type="evidence" value="ECO:0007669"/>
    <property type="project" value="TreeGrafter"/>
</dbReference>
<dbReference type="CDD" id="cd06854">
    <property type="entry name" value="GT_WbpL_WbcO_like"/>
    <property type="match status" value="1"/>
</dbReference>
<keyword evidence="3 9" id="KW-0808">Transferase</keyword>
<comment type="cofactor">
    <cofactor evidence="7">
        <name>Mg(2+)</name>
        <dbReference type="ChEBI" id="CHEBI:18420"/>
    </cofactor>
</comment>
<reference evidence="9" key="1">
    <citation type="submission" date="2011-03" db="EMBL/GenBank/DDBJ databases">
        <title>Complete sequence of Sphingobacterium sp. 21.</title>
        <authorList>
            <consortium name="US DOE Joint Genome Institute"/>
            <person name="Lucas S."/>
            <person name="Copeland A."/>
            <person name="Lapidus A."/>
            <person name="Cheng J.-F."/>
            <person name="Goodwin L."/>
            <person name="Pitluck S."/>
            <person name="Davenport K."/>
            <person name="Detter J.C."/>
            <person name="Han C."/>
            <person name="Tapia R."/>
            <person name="Land M."/>
            <person name="Hauser L."/>
            <person name="Kyrpides N."/>
            <person name="Ivanova N."/>
            <person name="Ovchinnikova G."/>
            <person name="Pagani I."/>
            <person name="Siebers A.K."/>
            <person name="Allgaier M."/>
            <person name="Thelen M.P."/>
            <person name="Hugenholtz P."/>
            <person name="Woyke T."/>
        </authorList>
    </citation>
    <scope>NUCLEOTIDE SEQUENCE</scope>
    <source>
        <strain evidence="9">21</strain>
    </source>
</reference>
<feature type="transmembrane region" description="Helical" evidence="8">
    <location>
        <begin position="288"/>
        <end position="308"/>
    </location>
</feature>
<feature type="transmembrane region" description="Helical" evidence="8">
    <location>
        <begin position="6"/>
        <end position="27"/>
    </location>
</feature>
<dbReference type="GO" id="GO:0046872">
    <property type="term" value="F:metal ion binding"/>
    <property type="evidence" value="ECO:0007669"/>
    <property type="project" value="UniProtKB-KW"/>
</dbReference>
<dbReference type="STRING" id="743722.Sph21_1832"/>
<feature type="transmembrane region" description="Helical" evidence="8">
    <location>
        <begin position="214"/>
        <end position="232"/>
    </location>
</feature>
<dbReference type="PATRIC" id="fig|743722.3.peg.1958"/>